<dbReference type="PIRSF" id="PIRSF029347">
    <property type="entry name" value="RecF"/>
    <property type="match status" value="1"/>
</dbReference>
<feature type="domain" description="Endonuclease GajA/Old nuclease/RecF-like AAA" evidence="1">
    <location>
        <begin position="1"/>
        <end position="162"/>
    </location>
</feature>
<evidence type="ECO:0000313" key="3">
    <source>
        <dbReference type="EMBL" id="RQH10634.1"/>
    </source>
</evidence>
<organism evidence="3 4">
    <name type="scientific">Okeania hirsuta</name>
    <dbReference type="NCBI Taxonomy" id="1458930"/>
    <lineage>
        <taxon>Bacteria</taxon>
        <taxon>Bacillati</taxon>
        <taxon>Cyanobacteriota</taxon>
        <taxon>Cyanophyceae</taxon>
        <taxon>Oscillatoriophycideae</taxon>
        <taxon>Oscillatoriales</taxon>
        <taxon>Microcoleaceae</taxon>
        <taxon>Okeania</taxon>
    </lineage>
</organism>
<keyword evidence="4" id="KW-1185">Reference proteome</keyword>
<dbReference type="SUPFAM" id="SSF52540">
    <property type="entry name" value="P-loop containing nucleoside triphosphate hydrolases"/>
    <property type="match status" value="1"/>
</dbReference>
<proteinExistence type="predicted"/>
<dbReference type="Pfam" id="PF13175">
    <property type="entry name" value="AAA_15"/>
    <property type="match status" value="1"/>
</dbReference>
<dbReference type="InterPro" id="IPR003959">
    <property type="entry name" value="ATPase_AAA_core"/>
</dbReference>
<dbReference type="GO" id="GO:0005524">
    <property type="term" value="F:ATP binding"/>
    <property type="evidence" value="ECO:0007669"/>
    <property type="project" value="InterPro"/>
</dbReference>
<dbReference type="Gene3D" id="3.40.50.300">
    <property type="entry name" value="P-loop containing nucleotide triphosphate hydrolases"/>
    <property type="match status" value="1"/>
</dbReference>
<dbReference type="CDD" id="cd00267">
    <property type="entry name" value="ABC_ATPase"/>
    <property type="match status" value="1"/>
</dbReference>
<dbReference type="PANTHER" id="PTHR40396">
    <property type="entry name" value="ATPASE-LIKE PROTEIN"/>
    <property type="match status" value="1"/>
</dbReference>
<feature type="domain" description="ATPase AAA-type core" evidence="2">
    <location>
        <begin position="275"/>
        <end position="360"/>
    </location>
</feature>
<gene>
    <name evidence="3" type="ORF">D5R40_35190</name>
</gene>
<sequence>MLKQVTLENWKSFRHAELYIDPLTVLIGTNASGKSNVVDALDFLNSIMQGTSVEAVLTGDRFTSGIRGGVEWAVRKPETKFSFQVLVDGENEAGDYLYKITIETQPTIQVIYESLTLIDSQKLSDSNSFQQLSFIPSTVVPDGVKYKLFEADKEYIEKIYPTPNPWLDRFTTQIPFYEFDNVHQIMLAESIVPNLLKKIFILNPIPSQMRDYSPLSKKLERDGSNIAGVLAALPKKQKAEVEEYLLKYLAQLPEGDMRKIWAETVGRLGRDAMLYCEEIWHPNQQPMIVDACGMSDGTLRFLAILTAMLTQPEKSLIVIEEVDNGLHPSRAGLLLQMLREIGEERQIDVLVTTHNSALLDELTPKFIPFVMVAYRDKQTGESQLIPLENIEDLPKLMASGTLGKIASKGLIEKSLKAD</sequence>
<evidence type="ECO:0000313" key="4">
    <source>
        <dbReference type="Proteomes" id="UP000269154"/>
    </source>
</evidence>
<dbReference type="InterPro" id="IPR014555">
    <property type="entry name" value="RecF-like"/>
</dbReference>
<protein>
    <submittedName>
        <fullName evidence="3">ATPase</fullName>
    </submittedName>
</protein>
<dbReference type="EMBL" id="RCBY01000716">
    <property type="protein sequence ID" value="RQH10634.1"/>
    <property type="molecule type" value="Genomic_DNA"/>
</dbReference>
<dbReference type="GO" id="GO:0016887">
    <property type="term" value="F:ATP hydrolysis activity"/>
    <property type="evidence" value="ECO:0007669"/>
    <property type="project" value="InterPro"/>
</dbReference>
<evidence type="ECO:0000259" key="2">
    <source>
        <dbReference type="Pfam" id="PF13304"/>
    </source>
</evidence>
<comment type="caution">
    <text evidence="3">The sequence shown here is derived from an EMBL/GenBank/DDBJ whole genome shotgun (WGS) entry which is preliminary data.</text>
</comment>
<dbReference type="OrthoDB" id="9809324at2"/>
<dbReference type="Proteomes" id="UP000269154">
    <property type="component" value="Unassembled WGS sequence"/>
</dbReference>
<dbReference type="AlphaFoldDB" id="A0A3N6N3M2"/>
<name>A0A3N6N3M2_9CYAN</name>
<evidence type="ECO:0000259" key="1">
    <source>
        <dbReference type="Pfam" id="PF13175"/>
    </source>
</evidence>
<reference evidence="3 4" key="1">
    <citation type="journal article" date="2018" name="ACS Chem. Biol.">
        <title>Ketoreductase domain dysfunction expands chemodiversity: malyngamide biosynthesis in the cyanobacterium Okeania hirsuta.</title>
        <authorList>
            <person name="Moss N.A."/>
            <person name="Leao T."/>
            <person name="Rankin M."/>
            <person name="McCullough T.M."/>
            <person name="Qu P."/>
            <person name="Korobeynikov A."/>
            <person name="Smith J.L."/>
            <person name="Gerwick L."/>
            <person name="Gerwick W.H."/>
        </authorList>
    </citation>
    <scope>NUCLEOTIDE SEQUENCE [LARGE SCALE GENOMIC DNA]</scope>
    <source>
        <strain evidence="3 4">PAB10Feb10-1</strain>
    </source>
</reference>
<dbReference type="Pfam" id="PF13304">
    <property type="entry name" value="AAA_21"/>
    <property type="match status" value="1"/>
</dbReference>
<dbReference type="PANTHER" id="PTHR40396:SF1">
    <property type="entry name" value="ATPASE AAA-TYPE CORE DOMAIN-CONTAINING PROTEIN"/>
    <property type="match status" value="1"/>
</dbReference>
<accession>A0A3N6N3M2</accession>
<dbReference type="InterPro" id="IPR041685">
    <property type="entry name" value="AAA_GajA/Old/RecF-like"/>
</dbReference>
<dbReference type="InterPro" id="IPR027417">
    <property type="entry name" value="P-loop_NTPase"/>
</dbReference>